<evidence type="ECO:0000313" key="3">
    <source>
        <dbReference type="Proteomes" id="UP000612055"/>
    </source>
</evidence>
<dbReference type="AlphaFoldDB" id="A0A835Y3S8"/>
<organism evidence="2 3">
    <name type="scientific">Edaphochlamys debaryana</name>
    <dbReference type="NCBI Taxonomy" id="47281"/>
    <lineage>
        <taxon>Eukaryota</taxon>
        <taxon>Viridiplantae</taxon>
        <taxon>Chlorophyta</taxon>
        <taxon>core chlorophytes</taxon>
        <taxon>Chlorophyceae</taxon>
        <taxon>CS clade</taxon>
        <taxon>Chlamydomonadales</taxon>
        <taxon>Chlamydomonadales incertae sedis</taxon>
        <taxon>Edaphochlamys</taxon>
    </lineage>
</organism>
<dbReference type="SUPFAM" id="SSF49562">
    <property type="entry name" value="C2 domain (Calcium/lipid-binding domain, CaLB)"/>
    <property type="match status" value="1"/>
</dbReference>
<dbReference type="InterPro" id="IPR052981">
    <property type="entry name" value="Ingression_C2_domain"/>
</dbReference>
<dbReference type="OrthoDB" id="419768at2759"/>
<feature type="domain" description="C2" evidence="1">
    <location>
        <begin position="1"/>
        <end position="102"/>
    </location>
</feature>
<dbReference type="PANTHER" id="PTHR47052:SF3">
    <property type="entry name" value="INGRESSION PROTEIN 1"/>
    <property type="match status" value="1"/>
</dbReference>
<evidence type="ECO:0000259" key="1">
    <source>
        <dbReference type="PROSITE" id="PS50004"/>
    </source>
</evidence>
<dbReference type="Proteomes" id="UP000612055">
    <property type="component" value="Unassembled WGS sequence"/>
</dbReference>
<dbReference type="PROSITE" id="PS50004">
    <property type="entry name" value="C2"/>
    <property type="match status" value="1"/>
</dbReference>
<dbReference type="Pfam" id="PF00168">
    <property type="entry name" value="C2"/>
    <property type="match status" value="1"/>
</dbReference>
<sequence length="252" mass="27178">MGSLWLTVQFAKDLTNVDRFGRQDPYCVLRVGGRALRTRVANKAGRNPVWNETFELSGVIDNAVEVVIKDSNRVLSDKLIGTASIPLEVARAKGFDAADIPVLAPGKHGKRQGHLTVTLQWAHPGQPRPELAPAPAMAPGTATAATQSPFASYAAAPPAAAPVVIIRGDSSSPYGSYSNRDAGLAAFGMGMMVGSAAAARRHRHCHFSYMHHAHHAAHVARHHAHHHHHVGHAHHVHAHHHHMGMAHGHRHH</sequence>
<accession>A0A835Y3S8</accession>
<comment type="caution">
    <text evidence="2">The sequence shown here is derived from an EMBL/GenBank/DDBJ whole genome shotgun (WGS) entry which is preliminary data.</text>
</comment>
<dbReference type="InterPro" id="IPR000008">
    <property type="entry name" value="C2_dom"/>
</dbReference>
<keyword evidence="3" id="KW-1185">Reference proteome</keyword>
<protein>
    <recommendedName>
        <fullName evidence="1">C2 domain-containing protein</fullName>
    </recommendedName>
</protein>
<dbReference type="PANTHER" id="PTHR47052">
    <property type="entry name" value="CONSERVED SERINE PROLINE-RICH PROTEIN (AFU_ORTHOLOGUE AFUA_2G01790)"/>
    <property type="match status" value="1"/>
</dbReference>
<proteinExistence type="predicted"/>
<dbReference type="EMBL" id="JAEHOE010000029">
    <property type="protein sequence ID" value="KAG2494662.1"/>
    <property type="molecule type" value="Genomic_DNA"/>
</dbReference>
<reference evidence="2" key="1">
    <citation type="journal article" date="2020" name="bioRxiv">
        <title>Comparative genomics of Chlamydomonas.</title>
        <authorList>
            <person name="Craig R.J."/>
            <person name="Hasan A.R."/>
            <person name="Ness R.W."/>
            <person name="Keightley P.D."/>
        </authorList>
    </citation>
    <scope>NUCLEOTIDE SEQUENCE</scope>
    <source>
        <strain evidence="2">CCAP 11/70</strain>
    </source>
</reference>
<dbReference type="Gene3D" id="2.60.40.150">
    <property type="entry name" value="C2 domain"/>
    <property type="match status" value="1"/>
</dbReference>
<evidence type="ECO:0000313" key="2">
    <source>
        <dbReference type="EMBL" id="KAG2494662.1"/>
    </source>
</evidence>
<name>A0A835Y3S8_9CHLO</name>
<gene>
    <name evidence="2" type="ORF">HYH03_007178</name>
</gene>
<dbReference type="InterPro" id="IPR035892">
    <property type="entry name" value="C2_domain_sf"/>
</dbReference>
<dbReference type="SMART" id="SM00239">
    <property type="entry name" value="C2"/>
    <property type="match status" value="1"/>
</dbReference>